<dbReference type="CDD" id="cd17646">
    <property type="entry name" value="A_NRPS_AB3403-like"/>
    <property type="match status" value="1"/>
</dbReference>
<dbReference type="CDD" id="cd17651">
    <property type="entry name" value="A_NRPS_VisG_like"/>
    <property type="match status" value="1"/>
</dbReference>
<dbReference type="InterPro" id="IPR001242">
    <property type="entry name" value="Condensation_dom"/>
</dbReference>
<dbReference type="CDD" id="cd12117">
    <property type="entry name" value="A_NRPS_Srf_like"/>
    <property type="match status" value="2"/>
</dbReference>
<dbReference type="InterPro" id="IPR001031">
    <property type="entry name" value="Thioesterase"/>
</dbReference>
<dbReference type="InterPro" id="IPR006162">
    <property type="entry name" value="Ppantetheine_attach_site"/>
</dbReference>
<dbReference type="Gene3D" id="3.30.559.10">
    <property type="entry name" value="Chloramphenicol acetyltransferase-like domain"/>
    <property type="match status" value="5"/>
</dbReference>
<dbReference type="InterPro" id="IPR023213">
    <property type="entry name" value="CAT-like_dom_sf"/>
</dbReference>
<feature type="domain" description="Carrier" evidence="4">
    <location>
        <begin position="982"/>
        <end position="1056"/>
    </location>
</feature>
<keyword evidence="6" id="KW-1185">Reference proteome</keyword>
<dbReference type="Pfam" id="PF00550">
    <property type="entry name" value="PP-binding"/>
    <property type="match status" value="5"/>
</dbReference>
<dbReference type="Gene3D" id="1.10.1200.10">
    <property type="entry name" value="ACP-like"/>
    <property type="match status" value="5"/>
</dbReference>
<evidence type="ECO:0000256" key="3">
    <source>
        <dbReference type="ARBA" id="ARBA00022553"/>
    </source>
</evidence>
<dbReference type="EMBL" id="CP013236">
    <property type="protein sequence ID" value="AMP15611.1"/>
    <property type="molecule type" value="Genomic_DNA"/>
</dbReference>
<dbReference type="InterPro" id="IPR036736">
    <property type="entry name" value="ACP-like_sf"/>
</dbReference>
<dbReference type="Gene3D" id="3.30.559.30">
    <property type="entry name" value="Nonribosomal peptide synthetase, condensation domain"/>
    <property type="match status" value="5"/>
</dbReference>
<dbReference type="CDD" id="cd19531">
    <property type="entry name" value="LCL_NRPS-like"/>
    <property type="match status" value="2"/>
</dbReference>
<dbReference type="Gene3D" id="3.40.50.12780">
    <property type="entry name" value="N-terminal domain of ligase-like"/>
    <property type="match status" value="1"/>
</dbReference>
<protein>
    <submittedName>
        <fullName evidence="5">D-alanine--poly(Phosphoribitol) ligase, subunit 1</fullName>
    </submittedName>
</protein>
<dbReference type="InterPro" id="IPR045851">
    <property type="entry name" value="AMP-bd_C_sf"/>
</dbReference>
<dbReference type="InterPro" id="IPR042099">
    <property type="entry name" value="ANL_N_sf"/>
</dbReference>
<dbReference type="Proteomes" id="UP000074914">
    <property type="component" value="Chromosome"/>
</dbReference>
<dbReference type="InterPro" id="IPR010071">
    <property type="entry name" value="AA_adenyl_dom"/>
</dbReference>
<gene>
    <name evidence="5" type="primary">dltA</name>
    <name evidence="5" type="ORF">CPter291_3376</name>
</gene>
<dbReference type="PROSITE" id="PS00012">
    <property type="entry name" value="PHOSPHOPANTETHEINE"/>
    <property type="match status" value="3"/>
</dbReference>
<dbReference type="Pfam" id="PF00501">
    <property type="entry name" value="AMP-binding"/>
    <property type="match status" value="5"/>
</dbReference>
<accession>A0ABN4MCZ9</accession>
<dbReference type="InterPro" id="IPR000873">
    <property type="entry name" value="AMP-dep_synth/lig_dom"/>
</dbReference>
<evidence type="ECO:0000259" key="4">
    <source>
        <dbReference type="PROSITE" id="PS50075"/>
    </source>
</evidence>
<dbReference type="Pfam" id="PF00668">
    <property type="entry name" value="Condensation"/>
    <property type="match status" value="5"/>
</dbReference>
<keyword evidence="3" id="KW-0597">Phosphoprotein</keyword>
<keyword evidence="5" id="KW-0436">Ligase</keyword>
<dbReference type="PROSITE" id="PS00455">
    <property type="entry name" value="AMP_BINDING"/>
    <property type="match status" value="5"/>
</dbReference>
<feature type="domain" description="Carrier" evidence="4">
    <location>
        <begin position="3155"/>
        <end position="3230"/>
    </location>
</feature>
<dbReference type="Gene3D" id="3.40.50.1820">
    <property type="entry name" value="alpha/beta hydrolase"/>
    <property type="match status" value="1"/>
</dbReference>
<feature type="domain" description="Carrier" evidence="4">
    <location>
        <begin position="4218"/>
        <end position="4293"/>
    </location>
</feature>
<reference evidence="5 6" key="1">
    <citation type="submission" date="2015-11" db="EMBL/GenBank/DDBJ databases">
        <title>Exploring the genomic traits of fungus-feeding bacterial genus Collimonas.</title>
        <authorList>
            <person name="Song C."/>
            <person name="Schmidt R."/>
            <person name="de Jager V."/>
            <person name="Krzyzanowska D."/>
            <person name="Jongedijk E."/>
            <person name="Cankar K."/>
            <person name="Beekwilder J."/>
            <person name="van Veen A."/>
            <person name="de Boer W."/>
            <person name="van Veen J.A."/>
            <person name="Garbeva P."/>
        </authorList>
    </citation>
    <scope>NUCLEOTIDE SEQUENCE [LARGE SCALE GENOMIC DNA]</scope>
    <source>
        <strain evidence="5 6">Ter291</strain>
    </source>
</reference>
<evidence type="ECO:0000256" key="1">
    <source>
        <dbReference type="ARBA" id="ARBA00001957"/>
    </source>
</evidence>
<dbReference type="InterPro" id="IPR020845">
    <property type="entry name" value="AMP-binding_CS"/>
</dbReference>
<proteinExistence type="predicted"/>
<feature type="domain" description="Carrier" evidence="4">
    <location>
        <begin position="2077"/>
        <end position="2151"/>
    </location>
</feature>
<keyword evidence="2" id="KW-0596">Phosphopantetheine</keyword>
<dbReference type="CDD" id="cd19544">
    <property type="entry name" value="E-C_NRPS"/>
    <property type="match status" value="2"/>
</dbReference>
<dbReference type="SUPFAM" id="SSF56801">
    <property type="entry name" value="Acetyl-CoA synthetase-like"/>
    <property type="match status" value="5"/>
</dbReference>
<dbReference type="PROSITE" id="PS50075">
    <property type="entry name" value="CARRIER"/>
    <property type="match status" value="5"/>
</dbReference>
<dbReference type="Pfam" id="PF00975">
    <property type="entry name" value="Thioesterase"/>
    <property type="match status" value="1"/>
</dbReference>
<feature type="domain" description="Carrier" evidence="4">
    <location>
        <begin position="5271"/>
        <end position="5345"/>
    </location>
</feature>
<dbReference type="Gene3D" id="3.30.300.30">
    <property type="match status" value="5"/>
</dbReference>
<comment type="cofactor">
    <cofactor evidence="1">
        <name>pantetheine 4'-phosphate</name>
        <dbReference type="ChEBI" id="CHEBI:47942"/>
    </cofactor>
</comment>
<dbReference type="NCBIfam" id="NF004282">
    <property type="entry name" value="PRK05691.1"/>
    <property type="match status" value="10"/>
</dbReference>
<dbReference type="NCBIfam" id="NF003417">
    <property type="entry name" value="PRK04813.1"/>
    <property type="match status" value="5"/>
</dbReference>
<dbReference type="GO" id="GO:0016874">
    <property type="term" value="F:ligase activity"/>
    <property type="evidence" value="ECO:0007669"/>
    <property type="project" value="UniProtKB-KW"/>
</dbReference>
<evidence type="ECO:0000313" key="6">
    <source>
        <dbReference type="Proteomes" id="UP000074914"/>
    </source>
</evidence>
<dbReference type="NCBIfam" id="TIGR01733">
    <property type="entry name" value="AA-adenyl-dom"/>
    <property type="match status" value="5"/>
</dbReference>
<dbReference type="PANTHER" id="PTHR45527">
    <property type="entry name" value="NONRIBOSOMAL PEPTIDE SYNTHETASE"/>
    <property type="match status" value="1"/>
</dbReference>
<organism evidence="5 6">
    <name type="scientific">Collimonas pratensis</name>
    <dbReference type="NCBI Taxonomy" id="279113"/>
    <lineage>
        <taxon>Bacteria</taxon>
        <taxon>Pseudomonadati</taxon>
        <taxon>Pseudomonadota</taxon>
        <taxon>Betaproteobacteria</taxon>
        <taxon>Burkholderiales</taxon>
        <taxon>Oxalobacteraceae</taxon>
        <taxon>Collimonas</taxon>
    </lineage>
</organism>
<dbReference type="InterPro" id="IPR009081">
    <property type="entry name" value="PP-bd_ACP"/>
</dbReference>
<dbReference type="InterPro" id="IPR020806">
    <property type="entry name" value="PKS_PP-bd"/>
</dbReference>
<dbReference type="SUPFAM" id="SSF47336">
    <property type="entry name" value="ACP-like"/>
    <property type="match status" value="5"/>
</dbReference>
<dbReference type="Gene3D" id="3.40.50.980">
    <property type="match status" value="8"/>
</dbReference>
<dbReference type="Pfam" id="PF13193">
    <property type="entry name" value="AMP-binding_C"/>
    <property type="match status" value="5"/>
</dbReference>
<sequence length="5628" mass="614866">MSTSLETTAASNSLSNGAAASVHELSSVQQVVWLDQMLNPDIPYYNIGLAVQIDAAIDPQLLEQAIRDFAMANDASRLTLIKAEGVARQQLLPSVEFGLPLLDFSGEADGDQRARQYMEQMFKQSFDLYGGLLWKTVLIRVSPVRYYWLLCYHHLVADGISTSQSFAGITRAYNRLLGLDSTVAEAAPSYLDFLAKDQDYFSSARFALDKEFWRQRFAQLPARLVAGDSALAAKTLAPSEQVYWPIARPQFEKMTAYAAGHGFSASDFMLALTSVYFARSVDLDEVVIGVPIHNRSNAREKNTIGMFSSIIPVGFALDRQQPFAQALAAVAKELRRCYRHQRFPIAEINRLHNVVQSGYRQLFDVSLSFEVFNTDFPMGAGLASGVKLDHGYEQTPLAMSVRNFHEDQDVLMVFDYNTRHFTRDEIVRIQSRMALLMDAVLSGADCPLDQLPLLSVAERHQIVSTWNATEASYPAALLPQLFEAQAERTPQALAVEQGAAQLSYAELNRQANQLAHYLRELGVQPDDRVAVCVERGLPMVMGLLAVLKAGAAYVPLDPAYPADRLAHMLHDSAPRVVLTQAGITGGWQQVRAAIAADLPVLDLQTPSWSGYPEHNPDSGDLLPSSLAYVIYTSGSTGTPKGVMVEHRNLLNLVHWHCAAFDVRAGQRTSCVARLGFDAAVWEIWPTLSAGASLLLPPQDHDAATVLAWWREQALDVSFLPTPMAEHAMRNGISNPQLRHLLTGGDRLRLGLQSDMPFSLVNNYGPTETAVVATSGRLTAEDKVLHIGRPIANTQIYLLDREGEPVPVGVPGELHIGGASVARGYLNQPELTEQRFVADRFSQAPGARLYKTGDLARWQADGTLVYLGRNDFQVKIRGFRIELGEIEAQLATHAAIREAVVIAREDTPGDKRLVAYIVPNRVVNEEVDAETLRAHLSLHVPDYMVPAAYVTLAALPLTANGKLDRKNLPAPASDAYAASSYEAPQGETEIALAAIWSALLQIERIGRHDNFFSLGGHSLLAVSLMERMRQQGLAAEVRALFATPTLAGLAASVGTESRLVAVPANLIPAGCEQITPAMLPLVNLSEADIARVVERVPGGAANVQDIYPLAPLQEGILFHHLMAQEGDPYLLVGMTSFDTRQRLETYLSALQSVIQRHDVLRTAIVWEGVPEPLQVVWRTAPLVQEELILDPADGDVAGQLRARSDPRHTRLDLTQAPLMRTSFAYDAAQQRWLLLTLVHHLINDHTTLEVIHAEIGEHLQGRQAQLPAPLQFRNYVAQARLGASTEAHETFFRQMLAGVDEPTAPFGLLEVHGDGDGLEERHVRLDAVLSQRLRQQARQLGVSAASLCHLAWAQVLARVANRSDVVFGTVLFGRMQGGEGADRMMGLLINTLPLRVNIDGQGVAASVRHTHALLVELMEHEHASLALAQRASAIVAPQPLFSALLNYRHSTLGDPSPAEQVVWQGITQISGEERSNYPLSLSVDDMGQGFALTAQVTPAVGAMRICGYMQTALEGLVTALEATPERAINSIDVMPASERHEIVNGWNAMQARHPGQRLPQLFEAQVERTPLAAAVVHRAEQLSYAELNRQANQLAHYLRELGVQPDDRVAICVERGLAMMVALLAVLKAGAAYVPLDPAYPADRLAHMLSDSAPRVVLTQDGIEGGWPQVKATIAPGLPVLDLLAPVWSDYPDHNPDGSHLTPSDMAYVIYTSGSTGTPKGVVVEHRNVTRLFAATDAWFHFGAADVWTLFHSFAFDFSVWEIWGALLHGGRLVVVPLETARSAEDFYRLLCREQVTILNQTPSAFRQLIAAQGEGAQAHQLRQVIFGGEALEPATLIPWYAQNQGCATQLINMYGITETTVHVTYQPIDVADTVRGGVSPIGVRIPDLSVYLLDAQGQPAPVGVPGELYVGGAGVARGYLNRPELTEQRFVADRFSQVPGARLYKTGDLARWQADGTLVYLGRNDFQVKIRGFRIELGEIEAQLATHAAIGEAVVIAREDTPGDKRLVAYIVPNRVVNEEVDAETLRAHLSLHVPDYMVPAAYVTLEALPLTANGKLDRKNLPAPASDAYAASSYEAPQGETEIALAAIWSALLQIERIGRHDNFFSLGGHSLLAVSLMEKMRQQGLAAEVRALFATPTLAGLAASVGAESRLVAVPANLIPAGCEQITPAMLPLVNLSEADIARVAERVPGGAANVQDIYPLAPLQEGILFHHLMAQEGDPYLLVGMTSFDTRQRLETYLSALQSVIQRHDVLRTAIVWEGVPEPLQVVWRTAPLMQEELILEGDVARLLRARFDPRQTRLDLSQAPMMRTAFAYDATQQRWVLLTLMHHLVSDHTTLEVVHAEIAAHLQGLQAQLPAPLQFRNYVAQARLGGNTEIHESFFRELLGDVDEPTAPFGLMEVHGDGAGLEEGHVRLSAELSRRLRQQARQLGVGAASLCHLAWALVLARVAGRSDVVFGTVLFGRMQGGEGADRMMGLLVNTLPLRLNIDTQGAAVSVRHTHALLARLMEHEHASLAQAQRASAIAAPQPLFSALLNYRHSVLGEPSPAEQAIWEGITQISGEERSNYPLSLSVDDLGQGFALTAQVTPAVGAVRVCGFMQMALEGLVAALEATPERAVNSIDVMPAQERQQVVKGWNATQARHPKQLLPQLFEAQAAKTPLAVAVVHGSAQLSYAELNRQANQLAHHLRQLGVKRNDRVLLQLERSLPLIVAILAVLKCGAAYLPIDGSLPEERKIFMAGDSGAGVLLACSGDHWPVAAALTRINLDQIAANAYAADNLTPGGDDETIAYIMYTSGSTGQPKGVLVPQRGIKRLVLENGYAAFDASDRIAFAANPAFDASTLEIWGALLNGGCIVVIDKEVFLDPLQLAGKLEQQGVTTLFLTTAVFNQCAALVPEAFSRLRFLMTGGERCDPAAFARVLTAGKPQHLIHCYGPTEATTYATTYEVTALDAAEASLPIGRPIASTQVYLLDAQGEPVPVGVAGEMYIGGAGVARGYLNRDELTAERFIADRFSGHPGALLYRTGDLARWQADGNLVHLGRNDFQVKIRGFRIELGEIEARLAAHPAIREAVVIAREDSPGDKRLVAYIVPNPVLNEEIDAAALRSHLSASMPEYMVPAAYVTLAALPLTQNGKLSRKQLPAPEADAFAVSGYAAPEGATESAMAAIWSQLLRVERIGRYDNFFSLGGHSLVAVQMISRIRQVFDIELAISTLFAHPVLHDFSAQLLAGAANVRPPLTVAGAEERQQLSFAQQRLWFLEQMGGIGHAYHIPLGLQLDGELDRIALVQALERLVFRHEALRTTFTETEEHAAIQRVAPAELSHFQLLEHDLRHHPERDEERQRLLAEEAARPFDLAQGPLIRGLLLQETRTRHTLLITAHHIVSDGWSTGLLLDEISALYNAYRQGQHDPLPVLALQYPDYAAWQRRWLNGTVLEQQTAYWKHSLSGAPTLLELPADYPRPPQQDYAGSSIDIRLDAALTRKLKALSQRHGSTLYMTLLSSWALLLSRLSGQDDIVIGTPAANRSQQEVEGLIGFFVNTLALRIRLPEQMTVATLLEHVRQQSLAAQQHQEIPFEQVVEHTRPLRSMAHSPLFQVMFSWQNAPQGRLQLAGLELTPLALRQVTAKFDLTLALGETDGTVAGSLEYATALFEADTVQRYLGYWQRLLEAMVDDDAQPVASLPLLGEAERQQLASWNATRVSYPEGEFLLHQLCEIQAERTPQAVALEFGAIQLSYAELNRQANQLAHYLRELGVEPDQRVAICAERSPAMVVALLAVLKAGAAYVPLDPAYPADRLAYMLNDSAPRVVLTQAGIEGGWQQVRASIGSDLPLLDLQAPSWSGYPDHNPDYSHLTPSALAYVIYTSGSTGKPKGVMNEHRGVVNRMLWMQQAYGLGQQDVVLQKTPFSFDVSVWEFFWPLMTGAKLVLAKPDGHKDPAYLSGLIRAAGVTTLHFVPSMLQVFSAHEEAAACSSIVRVMCSGEALPAALVDCFHALLPQAQLHNLYGPTEAAVDVTAWTSIAGESRSAIPIGKPIANTSIHILDARGEPVPLGVAGELHIGGVQVARGYLNQPQLSEQRFVADPFSKTPGARLYKTGDLARWQADGNLLYLGRNDFQVKLRGFRIELGEIEAQLAAHAAIREAVVIAREDSPGHKRLVAYLVTSQEVDAETLRAYLSVNLPDYMVPAAYVTLAALPLTANGKLDRNSLPAPDGGAYAANSYAAPQGAAEITLAAIWSELLKIERVGRHDNFFSLGGHSLLAVQMISRLRQTFGVEVALSTVFMHPFLAGFATAVAGSEANVRPAMTTIYGAEREQLSFAQQRLWFLEQMGEVRQAYHVPLGLQLNGELDRVALVQALERLVFRHEALRTSFVAAEGQGALQRVAAADISHFHLQEHDLRHHPERDAERERLIAEEAAAPFDLAQGPLIRGRLLQETRTQHTLLITLHHIVSDGWSIAVLLDEISALYSAYRQGEHDPLPPLTVQYPDYAAWQRRWMSGAVLEQQTAYWKENLAGAPTLLELPTDYSRPLQQDYAGAQVATALDAGLTRKLKALSQRHGSTLHMTLLSSWALLLGRLAGQDEVVIGTPTANRNQQEVEGLIGFFVNTLALRIRLPEQATVGALLEQVKQQSLAAQQHQELPFEQVVEHTHPVRSMAHSPLFQVMFAWQNAPQGKLRLPDLELTQLPFKQVTAKFDLTLSLEESGDAIVGVLEYASALFERSTIERYLGYWQCLLQAMVSDDSRPLANLPLMSAAQRQQIVQHWNQTDAVNPAPLLPQLFEAQAVQRPDAVAAVYGVHQLSYAELNRQANQLAHHLRQLGVRRNDRVALQLERSLPLIVAELAILKCGAAYVPIDGSLPDERKIFMAQDSGASLLLTLSGAAWPEQAALTRINLDQIAASAYAADNLAPGGGDETIAYIMYTSGSTGQPKGVLVPQRGIKRLVLENGYAAFDASDRIAFAANPAFDASTMEIWGALLNGGRIVVIDKEVFLDPLRFADALEQQGVTTLFLTTAVFNQCAAIVPDAFRQLRFLLTGGERCDPAAFARVLAAGRPQHLIHCYGPTETTTYATTYEVTAIDAAQPTIPIGRPIANTQIYLLDAHGEPVPVGVTGEIYIGGAGVACGYLNREELTAQRFVADRFSGSPGALLYRTGDLARWQADGNLVHLGRNDFQVKIRGFRIELGEIEARLALHPAIREVLVMAREEHLGERRLVAYIAVNQAVDVDALRSYLSASMPEYMVPAAYVTLAALPLTQNGKVDRKRLPAPEADAYAVGGYAAPEGEIEVALAEIWSELLQIASVGRHDNFFALGGHSLSILQVVTLLKKKGVRISASDVFTYPTVAALAEHIAQLNPLETENAAVLVRAGGRQRPLFLMHEGSGLLIYAHMLAVHIDPGIPVYGLPPLPSEETPLRSVQSMATRMLGLIRAVQPSGPYRLAGWSFGGVLAYEVAQQFIREGEQVEFVGLFDTHCSIGDDDEREEKLGDKQLMLTLLEAAASNDPLLRSGMEQLKAAAADADIQTLMQMARRSGLFPAGFSLQGLLQLMENSRIIIRAYGEYAVQPIAIPVHYYSAVGDTVNEPLRGWGEVLSEMQLRLIPVPGTHQSMMISPHIEVFADALNSALEAVRVEGKLATAPL</sequence>
<evidence type="ECO:0000256" key="2">
    <source>
        <dbReference type="ARBA" id="ARBA00022450"/>
    </source>
</evidence>
<dbReference type="SMART" id="SM00823">
    <property type="entry name" value="PKS_PP"/>
    <property type="match status" value="5"/>
</dbReference>
<dbReference type="SUPFAM" id="SSF53474">
    <property type="entry name" value="alpha/beta-Hydrolases"/>
    <property type="match status" value="1"/>
</dbReference>
<dbReference type="CDD" id="cd17643">
    <property type="entry name" value="A_NRPS_Cytc1-like"/>
    <property type="match status" value="1"/>
</dbReference>
<dbReference type="SUPFAM" id="SSF52777">
    <property type="entry name" value="CoA-dependent acyltransferases"/>
    <property type="match status" value="10"/>
</dbReference>
<name>A0ABN4MCZ9_9BURK</name>
<evidence type="ECO:0000313" key="5">
    <source>
        <dbReference type="EMBL" id="AMP15611.1"/>
    </source>
</evidence>
<dbReference type="RefSeq" id="WP_082807138.1">
    <property type="nucleotide sequence ID" value="NZ_CP013236.1"/>
</dbReference>
<dbReference type="PANTHER" id="PTHR45527:SF1">
    <property type="entry name" value="FATTY ACID SYNTHASE"/>
    <property type="match status" value="1"/>
</dbReference>
<dbReference type="Gene3D" id="2.30.38.10">
    <property type="entry name" value="Luciferase, Domain 3"/>
    <property type="match status" value="4"/>
</dbReference>
<dbReference type="InterPro" id="IPR029058">
    <property type="entry name" value="AB_hydrolase_fold"/>
</dbReference>
<dbReference type="InterPro" id="IPR025110">
    <property type="entry name" value="AMP-bd_C"/>
</dbReference>